<evidence type="ECO:0000259" key="3">
    <source>
        <dbReference type="PROSITE" id="PS50206"/>
    </source>
</evidence>
<dbReference type="InterPro" id="IPR001763">
    <property type="entry name" value="Rhodanese-like_dom"/>
</dbReference>
<dbReference type="Pfam" id="PF00581">
    <property type="entry name" value="Rhodanese"/>
    <property type="match status" value="2"/>
</dbReference>
<dbReference type="SUPFAM" id="SSF52821">
    <property type="entry name" value="Rhodanese/Cell cycle control phosphatase"/>
    <property type="match status" value="2"/>
</dbReference>
<keyword evidence="5" id="KW-1185">Reference proteome</keyword>
<sequence>MEILVTTDWLASHLGDVIILDTSAHLPGAGRDARAEFLSHHIPDARFLDLPSLKDENSPVPATLPNAEQFSQRMSELGVSAPGSIILYDNSILRSSARAFFIFRMFGFDNVAVLDGGLAKWMAEGRRVEQGPAQLPASPATSHFVVRAENRSFVRNKQQMIANCETRSEQIIDARDAGRFSGEVDDTVHGLAGGHIPGARNLHFLRLLGEDGTFKPPSELRAVFDEVGIDLDQPVTASCGSGMTASVVLFAMQLLGKQGALYDGSWSEWGADPATPKEIGAAN</sequence>
<dbReference type="AlphaFoldDB" id="A0A6I4SL15"/>
<dbReference type="GO" id="GO:0004792">
    <property type="term" value="F:thiosulfate-cyanide sulfurtransferase activity"/>
    <property type="evidence" value="ECO:0007669"/>
    <property type="project" value="TreeGrafter"/>
</dbReference>
<organism evidence="4 5">
    <name type="scientific">Pontixanthobacter gangjinensis</name>
    <dbReference type="NCBI Taxonomy" id="1028742"/>
    <lineage>
        <taxon>Bacteria</taxon>
        <taxon>Pseudomonadati</taxon>
        <taxon>Pseudomonadota</taxon>
        <taxon>Alphaproteobacteria</taxon>
        <taxon>Sphingomonadales</taxon>
        <taxon>Erythrobacteraceae</taxon>
        <taxon>Pontixanthobacter</taxon>
    </lineage>
</organism>
<dbReference type="RefSeq" id="WP_160597659.1">
    <property type="nucleotide sequence ID" value="NZ_WTYS01000001.1"/>
</dbReference>
<dbReference type="SMART" id="SM00450">
    <property type="entry name" value="RHOD"/>
    <property type="match status" value="2"/>
</dbReference>
<dbReference type="CDD" id="cd01449">
    <property type="entry name" value="TST_Repeat_2"/>
    <property type="match status" value="1"/>
</dbReference>
<evidence type="ECO:0000313" key="5">
    <source>
        <dbReference type="Proteomes" id="UP000468943"/>
    </source>
</evidence>
<keyword evidence="1 4" id="KW-0808">Transferase</keyword>
<dbReference type="Gene3D" id="3.40.250.10">
    <property type="entry name" value="Rhodanese-like domain"/>
    <property type="match status" value="2"/>
</dbReference>
<dbReference type="InterPro" id="IPR036873">
    <property type="entry name" value="Rhodanese-like_dom_sf"/>
</dbReference>
<reference evidence="4 5" key="1">
    <citation type="submission" date="2019-12" db="EMBL/GenBank/DDBJ databases">
        <title>Genomic-based taxomic classification of the family Erythrobacteraceae.</title>
        <authorList>
            <person name="Xu L."/>
        </authorList>
    </citation>
    <scope>NUCLEOTIDE SEQUENCE [LARGE SCALE GENOMIC DNA]</scope>
    <source>
        <strain evidence="4 5">JCM 17802</strain>
    </source>
</reference>
<dbReference type="FunFam" id="3.40.250.10:FF:000001">
    <property type="entry name" value="Sulfurtransferase"/>
    <property type="match status" value="1"/>
</dbReference>
<dbReference type="EMBL" id="WTYS01000001">
    <property type="protein sequence ID" value="MXO56459.1"/>
    <property type="molecule type" value="Genomic_DNA"/>
</dbReference>
<dbReference type="OrthoDB" id="9781034at2"/>
<evidence type="ECO:0000256" key="1">
    <source>
        <dbReference type="ARBA" id="ARBA00022679"/>
    </source>
</evidence>
<protein>
    <submittedName>
        <fullName evidence="4">Sulfurtransferase</fullName>
    </submittedName>
</protein>
<feature type="domain" description="Rhodanese" evidence="3">
    <location>
        <begin position="13"/>
        <end position="130"/>
    </location>
</feature>
<dbReference type="PROSITE" id="PS50206">
    <property type="entry name" value="RHODANESE_3"/>
    <property type="match status" value="2"/>
</dbReference>
<evidence type="ECO:0000313" key="4">
    <source>
        <dbReference type="EMBL" id="MXO56459.1"/>
    </source>
</evidence>
<name>A0A6I4SL15_9SPHN</name>
<evidence type="ECO:0000256" key="2">
    <source>
        <dbReference type="ARBA" id="ARBA00022737"/>
    </source>
</evidence>
<gene>
    <name evidence="4" type="ORF">GRI36_06145</name>
</gene>
<dbReference type="InterPro" id="IPR045078">
    <property type="entry name" value="TST/MPST-like"/>
</dbReference>
<dbReference type="CDD" id="cd01448">
    <property type="entry name" value="TST_Repeat_1"/>
    <property type="match status" value="1"/>
</dbReference>
<dbReference type="PANTHER" id="PTHR11364">
    <property type="entry name" value="THIOSULFATE SULFERTANSFERASE"/>
    <property type="match status" value="1"/>
</dbReference>
<feature type="domain" description="Rhodanese" evidence="3">
    <location>
        <begin position="165"/>
        <end position="278"/>
    </location>
</feature>
<comment type="caution">
    <text evidence="4">The sequence shown here is derived from an EMBL/GenBank/DDBJ whole genome shotgun (WGS) entry which is preliminary data.</text>
</comment>
<dbReference type="PANTHER" id="PTHR11364:SF27">
    <property type="entry name" value="SULFURTRANSFERASE"/>
    <property type="match status" value="1"/>
</dbReference>
<accession>A0A6I4SL15</accession>
<keyword evidence="2" id="KW-0677">Repeat</keyword>
<dbReference type="Proteomes" id="UP000468943">
    <property type="component" value="Unassembled WGS sequence"/>
</dbReference>
<proteinExistence type="predicted"/>